<sequence>MKKLVYSVFCYAVSLTGFAQSWDLQEYEFNGLFETDSALFSVIQDSWGISYDNGVTWSYNSLNIQEDFTPVWIGFFNENYGLVGLRSGTENSVIKTVDGGKNWMSDESGFTPQYWSDEIYHISDGTFIIKASQGSTNDITFDYGETWEKVSLPTSGNTYLPELNVFENTVYYRTGSDIHKSTNGAQSWSSIYSRSSDDMITFSFIDENTGYLITGNCCDESNHQLHKTIDGGLSWSTVETDLSGNITALIFTSESKGFVVENETGWIKESNDGGKTWIKNTPFNSEPYLVLRTNQSAYIFGRDAFKFNPNGSALGLNSNKSTIYPNPTTAWVKLDFKYENYKIIDLSGRVIAMGAYSKNGINVSSLQSGEYLLIITIGEKVEAARFIKTE</sequence>
<dbReference type="InterPro" id="IPR026444">
    <property type="entry name" value="Secre_tail"/>
</dbReference>
<dbReference type="RefSeq" id="WP_089355925.1">
    <property type="nucleotide sequence ID" value="NZ_FZPD01000002.1"/>
</dbReference>
<dbReference type="EMBL" id="FZPD01000002">
    <property type="protein sequence ID" value="SNS77058.1"/>
    <property type="molecule type" value="Genomic_DNA"/>
</dbReference>
<feature type="chain" id="PRO_5012376234" evidence="1">
    <location>
        <begin position="20"/>
        <end position="390"/>
    </location>
</feature>
<reference evidence="3 4" key="1">
    <citation type="submission" date="2017-06" db="EMBL/GenBank/DDBJ databases">
        <authorList>
            <person name="Kim H.J."/>
            <person name="Triplett B.A."/>
        </authorList>
    </citation>
    <scope>NUCLEOTIDE SEQUENCE [LARGE SCALE GENOMIC DNA]</scope>
    <source>
        <strain evidence="3 4">DSM 19307</strain>
    </source>
</reference>
<dbReference type="OrthoDB" id="9757809at2"/>
<dbReference type="InterPro" id="IPR015943">
    <property type="entry name" value="WD40/YVTN_repeat-like_dom_sf"/>
</dbReference>
<proteinExistence type="predicted"/>
<name>A0A239H7P2_EKHLU</name>
<feature type="signal peptide" evidence="1">
    <location>
        <begin position="1"/>
        <end position="19"/>
    </location>
</feature>
<gene>
    <name evidence="3" type="ORF">SAMN05421640_1168</name>
</gene>
<keyword evidence="4" id="KW-1185">Reference proteome</keyword>
<evidence type="ECO:0000313" key="3">
    <source>
        <dbReference type="EMBL" id="SNS77058.1"/>
    </source>
</evidence>
<dbReference type="Proteomes" id="UP000198393">
    <property type="component" value="Unassembled WGS sequence"/>
</dbReference>
<dbReference type="NCBIfam" id="TIGR04183">
    <property type="entry name" value="Por_Secre_tail"/>
    <property type="match status" value="1"/>
</dbReference>
<evidence type="ECO:0000313" key="4">
    <source>
        <dbReference type="Proteomes" id="UP000198393"/>
    </source>
</evidence>
<keyword evidence="1" id="KW-0732">Signal</keyword>
<organism evidence="3 4">
    <name type="scientific">Ekhidna lutea</name>
    <dbReference type="NCBI Taxonomy" id="447679"/>
    <lineage>
        <taxon>Bacteria</taxon>
        <taxon>Pseudomonadati</taxon>
        <taxon>Bacteroidota</taxon>
        <taxon>Cytophagia</taxon>
        <taxon>Cytophagales</taxon>
        <taxon>Reichenbachiellaceae</taxon>
        <taxon>Ekhidna</taxon>
    </lineage>
</organism>
<dbReference type="SUPFAM" id="SSF110296">
    <property type="entry name" value="Oligoxyloglucan reducing end-specific cellobiohydrolase"/>
    <property type="match status" value="1"/>
</dbReference>
<feature type="domain" description="Secretion system C-terminal sorting" evidence="2">
    <location>
        <begin position="323"/>
        <end position="382"/>
    </location>
</feature>
<protein>
    <submittedName>
        <fullName evidence="3">Por secretion system C-terminal sorting domain-containing protein</fullName>
    </submittedName>
</protein>
<accession>A0A239H7P2</accession>
<dbReference type="Gene3D" id="2.130.10.10">
    <property type="entry name" value="YVTN repeat-like/Quinoprotein amine dehydrogenase"/>
    <property type="match status" value="1"/>
</dbReference>
<evidence type="ECO:0000256" key="1">
    <source>
        <dbReference type="SAM" id="SignalP"/>
    </source>
</evidence>
<dbReference type="AlphaFoldDB" id="A0A239H7P2"/>
<dbReference type="Pfam" id="PF18962">
    <property type="entry name" value="Por_Secre_tail"/>
    <property type="match status" value="1"/>
</dbReference>
<evidence type="ECO:0000259" key="2">
    <source>
        <dbReference type="Pfam" id="PF18962"/>
    </source>
</evidence>